<dbReference type="AlphaFoldDB" id="A0A561F205"/>
<protein>
    <submittedName>
        <fullName evidence="1">Uncharacterized protein</fullName>
    </submittedName>
</protein>
<reference evidence="1 2" key="1">
    <citation type="submission" date="2019-06" db="EMBL/GenBank/DDBJ databases">
        <title>Sequencing the genomes of 1000 actinobacteria strains.</title>
        <authorList>
            <person name="Klenk H.-P."/>
        </authorList>
    </citation>
    <scope>NUCLEOTIDE SEQUENCE [LARGE SCALE GENOMIC DNA]</scope>
    <source>
        <strain evidence="1 2">DSM 41649</strain>
    </source>
</reference>
<dbReference type="Proteomes" id="UP000318416">
    <property type="component" value="Unassembled WGS sequence"/>
</dbReference>
<evidence type="ECO:0000313" key="1">
    <source>
        <dbReference type="EMBL" id="TWE21893.1"/>
    </source>
</evidence>
<evidence type="ECO:0000313" key="2">
    <source>
        <dbReference type="Proteomes" id="UP000318416"/>
    </source>
</evidence>
<organism evidence="1 2">
    <name type="scientific">Kitasatospora atroaurantiaca</name>
    <dbReference type="NCBI Taxonomy" id="285545"/>
    <lineage>
        <taxon>Bacteria</taxon>
        <taxon>Bacillati</taxon>
        <taxon>Actinomycetota</taxon>
        <taxon>Actinomycetes</taxon>
        <taxon>Kitasatosporales</taxon>
        <taxon>Streptomycetaceae</taxon>
        <taxon>Kitasatospora</taxon>
    </lineage>
</organism>
<keyword evidence="2" id="KW-1185">Reference proteome</keyword>
<gene>
    <name evidence="1" type="ORF">FB465_7137</name>
</gene>
<dbReference type="EMBL" id="VIVR01000001">
    <property type="protein sequence ID" value="TWE21893.1"/>
    <property type="molecule type" value="Genomic_DNA"/>
</dbReference>
<sequence length="201" mass="22004">MAVDPVGGSAATAALRRRRGTPLAGVVVRESLAAVTIFGFALVTPELVRPSEEEPDPEVEIGEEYWTVVLHGSGLLDVAGFAFRIGGFGHADWKFDVGYDMSTFMEELPGLIELLERGEGRAEIDLYSQGVERTLLFEADGPVVRIEALSRTDWRPDPAVEILPMAELDRMVGELTRAFAQGLAVVDPEFAAQEPFTTWLR</sequence>
<name>A0A561F205_9ACTN</name>
<comment type="caution">
    <text evidence="1">The sequence shown here is derived from an EMBL/GenBank/DDBJ whole genome shotgun (WGS) entry which is preliminary data.</text>
</comment>
<accession>A0A561F205</accession>
<proteinExistence type="predicted"/>